<keyword evidence="15" id="KW-1185">Reference proteome</keyword>
<comment type="subcellular location">
    <subcellularLocation>
        <location evidence="1">Endoplasmic reticulum membrane</location>
        <topology evidence="1">Single-pass type IV membrane protein</topology>
    </subcellularLocation>
</comment>
<feature type="region of interest" description="Disordered" evidence="11">
    <location>
        <begin position="358"/>
        <end position="377"/>
    </location>
</feature>
<evidence type="ECO:0000256" key="8">
    <source>
        <dbReference type="ARBA" id="ARBA00023136"/>
    </source>
</evidence>
<keyword evidence="6" id="KW-1133">Transmembrane helix</keyword>
<comment type="similarity">
    <text evidence="9">Belongs to the SEC20 family.</text>
</comment>
<evidence type="ECO:0000256" key="11">
    <source>
        <dbReference type="SAM" id="MobiDB-lite"/>
    </source>
</evidence>
<reference evidence="14" key="4">
    <citation type="journal article" date="2015" name="G3 (Bethesda)">
        <title>Genome sequences of three phytopathogenic species of the Magnaporthaceae family of fungi.</title>
        <authorList>
            <person name="Okagaki L.H."/>
            <person name="Nunes C.C."/>
            <person name="Sailsbery J."/>
            <person name="Clay B."/>
            <person name="Brown D."/>
            <person name="John T."/>
            <person name="Oh Y."/>
            <person name="Young N."/>
            <person name="Fitzgerald M."/>
            <person name="Haas B.J."/>
            <person name="Zeng Q."/>
            <person name="Young S."/>
            <person name="Adiconis X."/>
            <person name="Fan L."/>
            <person name="Levin J.Z."/>
            <person name="Mitchell T.K."/>
            <person name="Okubara P.A."/>
            <person name="Farman M.L."/>
            <person name="Kohn L.M."/>
            <person name="Birren B."/>
            <person name="Ma L.-J."/>
            <person name="Dean R.A."/>
        </authorList>
    </citation>
    <scope>NUCLEOTIDE SEQUENCE</scope>
    <source>
        <strain evidence="14">R3-111a-1</strain>
    </source>
</reference>
<feature type="compositionally biased region" description="Basic and acidic residues" evidence="11">
    <location>
        <begin position="365"/>
        <end position="377"/>
    </location>
</feature>
<evidence type="ECO:0000259" key="12">
    <source>
        <dbReference type="Pfam" id="PF03908"/>
    </source>
</evidence>
<organism evidence="13">
    <name type="scientific">Gaeumannomyces tritici (strain R3-111a-1)</name>
    <name type="common">Wheat and barley take-all root rot fungus</name>
    <name type="synonym">Gaeumannomyces graminis var. tritici</name>
    <dbReference type="NCBI Taxonomy" id="644352"/>
    <lineage>
        <taxon>Eukaryota</taxon>
        <taxon>Fungi</taxon>
        <taxon>Dikarya</taxon>
        <taxon>Ascomycota</taxon>
        <taxon>Pezizomycotina</taxon>
        <taxon>Sordariomycetes</taxon>
        <taxon>Sordariomycetidae</taxon>
        <taxon>Magnaporthales</taxon>
        <taxon>Magnaporthaceae</taxon>
        <taxon>Gaeumannomyces</taxon>
    </lineage>
</organism>
<feature type="region of interest" description="Disordered" evidence="11">
    <location>
        <begin position="382"/>
        <end position="440"/>
    </location>
</feature>
<keyword evidence="5" id="KW-0931">ER-Golgi transport</keyword>
<dbReference type="OrthoDB" id="46868at2759"/>
<feature type="compositionally biased region" description="Basic and acidic residues" evidence="11">
    <location>
        <begin position="430"/>
        <end position="440"/>
    </location>
</feature>
<dbReference type="GO" id="GO:0005484">
    <property type="term" value="F:SNAP receptor activity"/>
    <property type="evidence" value="ECO:0007669"/>
    <property type="project" value="InterPro"/>
</dbReference>
<dbReference type="InterPro" id="IPR056173">
    <property type="entry name" value="Sec20_C"/>
</dbReference>
<keyword evidence="7 10" id="KW-0175">Coiled coil</keyword>
<feature type="domain" description="Sec20 C-terminal" evidence="12">
    <location>
        <begin position="200"/>
        <end position="289"/>
    </location>
</feature>
<dbReference type="eggNOG" id="ENOG502S7WD">
    <property type="taxonomic scope" value="Eukaryota"/>
</dbReference>
<dbReference type="Proteomes" id="UP000006039">
    <property type="component" value="Unassembled WGS sequence"/>
</dbReference>
<proteinExistence type="inferred from homology"/>
<accession>J3NJZ0</accession>
<dbReference type="PANTHER" id="PTHR12825">
    <property type="entry name" value="BNIP1-RELATED"/>
    <property type="match status" value="1"/>
</dbReference>
<protein>
    <submittedName>
        <fullName evidence="13">Sec20 domain-containing protein</fullName>
    </submittedName>
</protein>
<dbReference type="GO" id="GO:0006890">
    <property type="term" value="P:retrograde vesicle-mediated transport, Golgi to endoplasmic reticulum"/>
    <property type="evidence" value="ECO:0007669"/>
    <property type="project" value="InterPro"/>
</dbReference>
<keyword evidence="8" id="KW-0472">Membrane</keyword>
<keyword evidence="3" id="KW-0812">Transmembrane</keyword>
<dbReference type="InterPro" id="IPR005606">
    <property type="entry name" value="Sec20"/>
</dbReference>
<evidence type="ECO:0000256" key="9">
    <source>
        <dbReference type="ARBA" id="ARBA00037934"/>
    </source>
</evidence>
<evidence type="ECO:0000256" key="10">
    <source>
        <dbReference type="SAM" id="Coils"/>
    </source>
</evidence>
<dbReference type="GO" id="GO:0031201">
    <property type="term" value="C:SNARE complex"/>
    <property type="evidence" value="ECO:0007669"/>
    <property type="project" value="TreeGrafter"/>
</dbReference>
<reference evidence="13" key="2">
    <citation type="submission" date="2010-07" db="EMBL/GenBank/DDBJ databases">
        <authorList>
            <consortium name="The Broad Institute Genome Sequencing Platform"/>
            <consortium name="Broad Institute Genome Sequencing Center for Infectious Disease"/>
            <person name="Ma L.-J."/>
            <person name="Dead R."/>
            <person name="Young S."/>
            <person name="Zeng Q."/>
            <person name="Koehrsen M."/>
            <person name="Alvarado L."/>
            <person name="Berlin A."/>
            <person name="Chapman S.B."/>
            <person name="Chen Z."/>
            <person name="Freedman E."/>
            <person name="Gellesch M."/>
            <person name="Goldberg J."/>
            <person name="Griggs A."/>
            <person name="Gujja S."/>
            <person name="Heilman E.R."/>
            <person name="Heiman D."/>
            <person name="Hepburn T."/>
            <person name="Howarth C."/>
            <person name="Jen D."/>
            <person name="Larson L."/>
            <person name="Mehta T."/>
            <person name="Neiman D."/>
            <person name="Pearson M."/>
            <person name="Roberts A."/>
            <person name="Saif S."/>
            <person name="Shea T."/>
            <person name="Shenoy N."/>
            <person name="Sisk P."/>
            <person name="Stolte C."/>
            <person name="Sykes S."/>
            <person name="Walk T."/>
            <person name="White J."/>
            <person name="Yandava C."/>
            <person name="Haas B."/>
            <person name="Nusbaum C."/>
            <person name="Birren B."/>
        </authorList>
    </citation>
    <scope>NUCLEOTIDE SEQUENCE</scope>
    <source>
        <strain evidence="13">R3-111a-1</strain>
    </source>
</reference>
<reference evidence="15" key="1">
    <citation type="submission" date="2010-07" db="EMBL/GenBank/DDBJ databases">
        <title>The genome sequence of Gaeumannomyces graminis var. tritici strain R3-111a-1.</title>
        <authorList>
            <consortium name="The Broad Institute Genome Sequencing Platform"/>
            <person name="Ma L.-J."/>
            <person name="Dead R."/>
            <person name="Young S."/>
            <person name="Zeng Q."/>
            <person name="Koehrsen M."/>
            <person name="Alvarado L."/>
            <person name="Berlin A."/>
            <person name="Chapman S.B."/>
            <person name="Chen Z."/>
            <person name="Freedman E."/>
            <person name="Gellesch M."/>
            <person name="Goldberg J."/>
            <person name="Griggs A."/>
            <person name="Gujja S."/>
            <person name="Heilman E.R."/>
            <person name="Heiman D."/>
            <person name="Hepburn T."/>
            <person name="Howarth C."/>
            <person name="Jen D."/>
            <person name="Larson L."/>
            <person name="Mehta T."/>
            <person name="Neiman D."/>
            <person name="Pearson M."/>
            <person name="Roberts A."/>
            <person name="Saif S."/>
            <person name="Shea T."/>
            <person name="Shenoy N."/>
            <person name="Sisk P."/>
            <person name="Stolte C."/>
            <person name="Sykes S."/>
            <person name="Walk T."/>
            <person name="White J."/>
            <person name="Yandava C."/>
            <person name="Haas B."/>
            <person name="Nusbaum C."/>
            <person name="Birren B."/>
        </authorList>
    </citation>
    <scope>NUCLEOTIDE SEQUENCE [LARGE SCALE GENOMIC DNA]</scope>
    <source>
        <strain evidence="15">R3-111a-1</strain>
    </source>
</reference>
<evidence type="ECO:0000256" key="1">
    <source>
        <dbReference type="ARBA" id="ARBA00004163"/>
    </source>
</evidence>
<dbReference type="RefSeq" id="XP_009217603.1">
    <property type="nucleotide sequence ID" value="XM_009219339.1"/>
</dbReference>
<evidence type="ECO:0000313" key="15">
    <source>
        <dbReference type="Proteomes" id="UP000006039"/>
    </source>
</evidence>
<evidence type="ECO:0000256" key="3">
    <source>
        <dbReference type="ARBA" id="ARBA00022692"/>
    </source>
</evidence>
<dbReference type="GO" id="GO:0005789">
    <property type="term" value="C:endoplasmic reticulum membrane"/>
    <property type="evidence" value="ECO:0007669"/>
    <property type="project" value="UniProtKB-SubCell"/>
</dbReference>
<dbReference type="Pfam" id="PF03908">
    <property type="entry name" value="Sec20"/>
    <property type="match status" value="1"/>
</dbReference>
<evidence type="ECO:0000256" key="2">
    <source>
        <dbReference type="ARBA" id="ARBA00022448"/>
    </source>
</evidence>
<feature type="compositionally biased region" description="Low complexity" evidence="11">
    <location>
        <begin position="148"/>
        <end position="168"/>
    </location>
</feature>
<dbReference type="PANTHER" id="PTHR12825:SF0">
    <property type="entry name" value="VESICLE TRANSPORT PROTEIN SEC20"/>
    <property type="match status" value="1"/>
</dbReference>
<name>J3NJZ0_GAET3</name>
<keyword evidence="2" id="KW-0813">Transport</keyword>
<evidence type="ECO:0000256" key="5">
    <source>
        <dbReference type="ARBA" id="ARBA00022892"/>
    </source>
</evidence>
<gene>
    <name evidence="14" type="primary">20342030</name>
    <name evidence="13" type="ORF">GGTG_01572</name>
</gene>
<dbReference type="EMBL" id="GL385395">
    <property type="protein sequence ID" value="EJT81594.1"/>
    <property type="molecule type" value="Genomic_DNA"/>
</dbReference>
<reference evidence="14" key="5">
    <citation type="submission" date="2018-04" db="UniProtKB">
        <authorList>
            <consortium name="EnsemblFungi"/>
        </authorList>
    </citation>
    <scope>IDENTIFICATION</scope>
    <source>
        <strain evidence="14">R3-111a-1</strain>
    </source>
</reference>
<dbReference type="Gene3D" id="1.20.58.70">
    <property type="match status" value="1"/>
</dbReference>
<evidence type="ECO:0000256" key="7">
    <source>
        <dbReference type="ARBA" id="ARBA00023054"/>
    </source>
</evidence>
<dbReference type="VEuPathDB" id="FungiDB:GGTG_01572"/>
<evidence type="ECO:0000313" key="13">
    <source>
        <dbReference type="EMBL" id="EJT81594.1"/>
    </source>
</evidence>
<reference evidence="13" key="3">
    <citation type="submission" date="2010-09" db="EMBL/GenBank/DDBJ databases">
        <title>Annotation of Gaeumannomyces graminis var. tritici R3-111a-1.</title>
        <authorList>
            <consortium name="The Broad Institute Genome Sequencing Platform"/>
            <person name="Ma L.-J."/>
            <person name="Dead R."/>
            <person name="Young S.K."/>
            <person name="Zeng Q."/>
            <person name="Gargeya S."/>
            <person name="Fitzgerald M."/>
            <person name="Haas B."/>
            <person name="Abouelleil A."/>
            <person name="Alvarado L."/>
            <person name="Arachchi H.M."/>
            <person name="Berlin A."/>
            <person name="Brown A."/>
            <person name="Chapman S.B."/>
            <person name="Chen Z."/>
            <person name="Dunbar C."/>
            <person name="Freedman E."/>
            <person name="Gearin G."/>
            <person name="Gellesch M."/>
            <person name="Goldberg J."/>
            <person name="Griggs A."/>
            <person name="Gujja S."/>
            <person name="Heiman D."/>
            <person name="Howarth C."/>
            <person name="Larson L."/>
            <person name="Lui A."/>
            <person name="MacDonald P.J.P."/>
            <person name="Mehta T."/>
            <person name="Montmayeur A."/>
            <person name="Murphy C."/>
            <person name="Neiman D."/>
            <person name="Pearson M."/>
            <person name="Priest M."/>
            <person name="Roberts A."/>
            <person name="Saif S."/>
            <person name="Shea T."/>
            <person name="Shenoy N."/>
            <person name="Sisk P."/>
            <person name="Stolte C."/>
            <person name="Sykes S."/>
            <person name="Yandava C."/>
            <person name="Wortman J."/>
            <person name="Nusbaum C."/>
            <person name="Birren B."/>
        </authorList>
    </citation>
    <scope>NUCLEOTIDE SEQUENCE</scope>
    <source>
        <strain evidence="13">R3-111a-1</strain>
    </source>
</reference>
<feature type="region of interest" description="Disordered" evidence="11">
    <location>
        <begin position="143"/>
        <end position="196"/>
    </location>
</feature>
<evidence type="ECO:0000256" key="4">
    <source>
        <dbReference type="ARBA" id="ARBA00022824"/>
    </source>
</evidence>
<dbReference type="AlphaFoldDB" id="J3NJZ0"/>
<feature type="coiled-coil region" evidence="10">
    <location>
        <begin position="3"/>
        <end position="33"/>
    </location>
</feature>
<keyword evidence="4" id="KW-0256">Endoplasmic reticulum</keyword>
<dbReference type="HOGENOM" id="CLU_038503_0_0_1"/>
<dbReference type="STRING" id="644352.J3NJZ0"/>
<evidence type="ECO:0000313" key="14">
    <source>
        <dbReference type="EnsemblFungi" id="EJT81594"/>
    </source>
</evidence>
<sequence length="440" mass="46683">MSFQGLQERLAQLQETTSQLKTLIDRLAGLKLQPGSVPLADGEEDDGYIDGNVVSELGADITQGLRETDEELELLREELLDLRPGRPGSEGEKTKARLKDAADRLRQELKASRISFRKAQLSARERMAAALRAERAALLASYTTPPVSSAATTRSGASSPAPAQQQQPMRRRQTLKNDRGGTGSNNASSSSKGDKVVGAATDVTASLQRTHDLMAAELARSAYAAQALAESTAALRELDDRYAGLDGLLAASRSLLGTLVRSQKSDTWYLRTTLYLLLATAAWLVFRRLLYGPLWWFLWVPLRVGWWSAAKGVGGGLALVGRSRQPAAARMEVVGASGSTSVVGMAGGGGGGADALPTVSVAHGGGDKGKDSAGSDSIMDKVGRIIDGDDGDVAAPSENKDSDAPNPKKRMWEETVESAQDASQPGEGGQTERGRIKDEL</sequence>
<dbReference type="GeneID" id="20342030"/>
<dbReference type="EnsemblFungi" id="EJT81594">
    <property type="protein sequence ID" value="EJT81594"/>
    <property type="gene ID" value="GGTG_01572"/>
</dbReference>
<evidence type="ECO:0000256" key="6">
    <source>
        <dbReference type="ARBA" id="ARBA00022989"/>
    </source>
</evidence>